<sequence>MHGFTVVSEDSSRQSLLKSLDCSPNQTEGG</sequence>
<feature type="region of interest" description="Disordered" evidence="1">
    <location>
        <begin position="1"/>
        <end position="30"/>
    </location>
</feature>
<accession>A0A7J9NC19</accession>
<proteinExistence type="predicted"/>
<gene>
    <name evidence="2" type="ORF">Goshw_009234</name>
</gene>
<reference evidence="2 3" key="1">
    <citation type="journal article" date="2019" name="Genome Biol. Evol.">
        <title>Insights into the evolution of the New World diploid cottons (Gossypium, subgenus Houzingenia) based on genome sequencing.</title>
        <authorList>
            <person name="Grover C.E."/>
            <person name="Arick M.A. 2nd"/>
            <person name="Thrash A."/>
            <person name="Conover J.L."/>
            <person name="Sanders W.S."/>
            <person name="Peterson D.G."/>
            <person name="Frelichowski J.E."/>
            <person name="Scheffler J.A."/>
            <person name="Scheffler B.E."/>
            <person name="Wendel J.F."/>
        </authorList>
    </citation>
    <scope>NUCLEOTIDE SEQUENCE [LARGE SCALE GENOMIC DNA]</scope>
    <source>
        <strain evidence="2">1</strain>
        <tissue evidence="2">Leaf</tissue>
    </source>
</reference>
<name>A0A7J9NC19_GOSSC</name>
<keyword evidence="3" id="KW-1185">Reference proteome</keyword>
<dbReference type="Proteomes" id="UP000593576">
    <property type="component" value="Unassembled WGS sequence"/>
</dbReference>
<evidence type="ECO:0000313" key="2">
    <source>
        <dbReference type="EMBL" id="MBA0880677.1"/>
    </source>
</evidence>
<dbReference type="AlphaFoldDB" id="A0A7J9NC19"/>
<organism evidence="2 3">
    <name type="scientific">Gossypium schwendimanii</name>
    <name type="common">Cotton</name>
    <dbReference type="NCBI Taxonomy" id="34291"/>
    <lineage>
        <taxon>Eukaryota</taxon>
        <taxon>Viridiplantae</taxon>
        <taxon>Streptophyta</taxon>
        <taxon>Embryophyta</taxon>
        <taxon>Tracheophyta</taxon>
        <taxon>Spermatophyta</taxon>
        <taxon>Magnoliopsida</taxon>
        <taxon>eudicotyledons</taxon>
        <taxon>Gunneridae</taxon>
        <taxon>Pentapetalae</taxon>
        <taxon>rosids</taxon>
        <taxon>malvids</taxon>
        <taxon>Malvales</taxon>
        <taxon>Malvaceae</taxon>
        <taxon>Malvoideae</taxon>
        <taxon>Gossypium</taxon>
    </lineage>
</organism>
<comment type="caution">
    <text evidence="2">The sequence shown here is derived from an EMBL/GenBank/DDBJ whole genome shotgun (WGS) entry which is preliminary data.</text>
</comment>
<feature type="compositionally biased region" description="Polar residues" evidence="1">
    <location>
        <begin position="13"/>
        <end position="30"/>
    </location>
</feature>
<evidence type="ECO:0000313" key="3">
    <source>
        <dbReference type="Proteomes" id="UP000593576"/>
    </source>
</evidence>
<dbReference type="EMBL" id="JABFAF010277968">
    <property type="protein sequence ID" value="MBA0880677.1"/>
    <property type="molecule type" value="Genomic_DNA"/>
</dbReference>
<evidence type="ECO:0000256" key="1">
    <source>
        <dbReference type="SAM" id="MobiDB-lite"/>
    </source>
</evidence>
<protein>
    <submittedName>
        <fullName evidence="2">Uncharacterized protein</fullName>
    </submittedName>
</protein>